<dbReference type="InterPro" id="IPR013766">
    <property type="entry name" value="Thioredoxin_domain"/>
</dbReference>
<dbReference type="EMBL" id="KV878209">
    <property type="protein sequence ID" value="OJJ41946.1"/>
    <property type="molecule type" value="Genomic_DNA"/>
</dbReference>
<dbReference type="VEuPathDB" id="FungiDB:ASPWEDRAFT_293907"/>
<keyword evidence="2 5" id="KW-1015">Disulfide bond</keyword>
<feature type="active site" description="Nucleophile" evidence="4">
    <location>
        <position position="31"/>
    </location>
</feature>
<dbReference type="GeneID" id="63749117"/>
<dbReference type="Pfam" id="PF00085">
    <property type="entry name" value="Thioredoxin"/>
    <property type="match status" value="1"/>
</dbReference>
<feature type="site" description="Contributes to redox potential value" evidence="4">
    <location>
        <position position="33"/>
    </location>
</feature>
<protein>
    <recommendedName>
        <fullName evidence="3">Thioredoxin</fullName>
    </recommendedName>
</protein>
<name>A0A1L9S459_ASPWE</name>
<dbReference type="Gene3D" id="3.40.30.10">
    <property type="entry name" value="Glutaredoxin"/>
    <property type="match status" value="1"/>
</dbReference>
<keyword evidence="8" id="KW-1185">Reference proteome</keyword>
<accession>A0A1L9S459</accession>
<sequence>MPVTPINSHAEFQELMDSDKPVIIDFWAPWCGPCRTISPFVDSFADKPECSKIGFYKVDVDQQQEISEEVGIKAMPTFALFKKGSKVDEFMGADRIKLIEMVNKGVAL</sequence>
<comment type="similarity">
    <text evidence="1 3">Belongs to the thioredoxin family.</text>
</comment>
<dbReference type="STRING" id="1073089.A0A1L9S459"/>
<evidence type="ECO:0000256" key="2">
    <source>
        <dbReference type="ARBA" id="ARBA00023157"/>
    </source>
</evidence>
<dbReference type="InterPro" id="IPR017937">
    <property type="entry name" value="Thioredoxin_CS"/>
</dbReference>
<dbReference type="PIRSF" id="PIRSF000077">
    <property type="entry name" value="Thioredoxin"/>
    <property type="match status" value="1"/>
</dbReference>
<keyword evidence="5" id="KW-0676">Redox-active center</keyword>
<organism evidence="7 8">
    <name type="scientific">Aspergillus wentii DTO 134E9</name>
    <dbReference type="NCBI Taxonomy" id="1073089"/>
    <lineage>
        <taxon>Eukaryota</taxon>
        <taxon>Fungi</taxon>
        <taxon>Dikarya</taxon>
        <taxon>Ascomycota</taxon>
        <taxon>Pezizomycotina</taxon>
        <taxon>Eurotiomycetes</taxon>
        <taxon>Eurotiomycetidae</taxon>
        <taxon>Eurotiales</taxon>
        <taxon>Aspergillaceae</taxon>
        <taxon>Aspergillus</taxon>
        <taxon>Aspergillus subgen. Cremei</taxon>
    </lineage>
</organism>
<gene>
    <name evidence="7" type="ORF">ASPWEDRAFT_293907</name>
</gene>
<proteinExistence type="inferred from homology"/>
<evidence type="ECO:0000256" key="1">
    <source>
        <dbReference type="ARBA" id="ARBA00008987"/>
    </source>
</evidence>
<dbReference type="SUPFAM" id="SSF52833">
    <property type="entry name" value="Thioredoxin-like"/>
    <property type="match status" value="1"/>
</dbReference>
<dbReference type="NCBIfam" id="TIGR01068">
    <property type="entry name" value="thioredoxin"/>
    <property type="match status" value="1"/>
</dbReference>
<evidence type="ECO:0000259" key="6">
    <source>
        <dbReference type="PROSITE" id="PS51352"/>
    </source>
</evidence>
<dbReference type="Proteomes" id="UP000184383">
    <property type="component" value="Unassembled WGS sequence"/>
</dbReference>
<dbReference type="PROSITE" id="PS51352">
    <property type="entry name" value="THIOREDOXIN_2"/>
    <property type="match status" value="1"/>
</dbReference>
<evidence type="ECO:0000313" key="8">
    <source>
        <dbReference type="Proteomes" id="UP000184383"/>
    </source>
</evidence>
<feature type="disulfide bond" description="Redox-active" evidence="5">
    <location>
        <begin position="31"/>
        <end position="34"/>
    </location>
</feature>
<dbReference type="PROSITE" id="PS00194">
    <property type="entry name" value="THIOREDOXIN_1"/>
    <property type="match status" value="1"/>
</dbReference>
<dbReference type="InterPro" id="IPR036249">
    <property type="entry name" value="Thioredoxin-like_sf"/>
</dbReference>
<evidence type="ECO:0000313" key="7">
    <source>
        <dbReference type="EMBL" id="OJJ41946.1"/>
    </source>
</evidence>
<evidence type="ECO:0000256" key="5">
    <source>
        <dbReference type="PIRSR" id="PIRSR000077-4"/>
    </source>
</evidence>
<evidence type="ECO:0000256" key="4">
    <source>
        <dbReference type="PIRSR" id="PIRSR000077-1"/>
    </source>
</evidence>
<dbReference type="PRINTS" id="PR00421">
    <property type="entry name" value="THIOREDOXIN"/>
</dbReference>
<dbReference type="FunFam" id="3.40.30.10:FF:000245">
    <property type="entry name" value="Thioredoxin"/>
    <property type="match status" value="1"/>
</dbReference>
<feature type="active site" description="Nucleophile" evidence="4">
    <location>
        <position position="34"/>
    </location>
</feature>
<evidence type="ECO:0000256" key="3">
    <source>
        <dbReference type="PIRNR" id="PIRNR000077"/>
    </source>
</evidence>
<dbReference type="PANTHER" id="PTHR46115">
    <property type="entry name" value="THIOREDOXIN-LIKE PROTEIN 1"/>
    <property type="match status" value="1"/>
</dbReference>
<dbReference type="GO" id="GO:0015035">
    <property type="term" value="F:protein-disulfide reductase activity"/>
    <property type="evidence" value="ECO:0007669"/>
    <property type="project" value="InterPro"/>
</dbReference>
<feature type="site" description="Deprotonates C-terminal active site Cys" evidence="4">
    <location>
        <position position="25"/>
    </location>
</feature>
<dbReference type="InterPro" id="IPR005746">
    <property type="entry name" value="Thioredoxin"/>
</dbReference>
<dbReference type="RefSeq" id="XP_040695622.1">
    <property type="nucleotide sequence ID" value="XM_040833269.1"/>
</dbReference>
<feature type="domain" description="Thioredoxin" evidence="6">
    <location>
        <begin position="1"/>
        <end position="107"/>
    </location>
</feature>
<dbReference type="CDD" id="cd02947">
    <property type="entry name" value="TRX_family"/>
    <property type="match status" value="1"/>
</dbReference>
<dbReference type="OrthoDB" id="10263751at2759"/>
<reference evidence="8" key="1">
    <citation type="journal article" date="2017" name="Genome Biol.">
        <title>Comparative genomics reveals high biological diversity and specific adaptations in the industrially and medically important fungal genus Aspergillus.</title>
        <authorList>
            <person name="de Vries R.P."/>
            <person name="Riley R."/>
            <person name="Wiebenga A."/>
            <person name="Aguilar-Osorio G."/>
            <person name="Amillis S."/>
            <person name="Uchima C.A."/>
            <person name="Anderluh G."/>
            <person name="Asadollahi M."/>
            <person name="Askin M."/>
            <person name="Barry K."/>
            <person name="Battaglia E."/>
            <person name="Bayram O."/>
            <person name="Benocci T."/>
            <person name="Braus-Stromeyer S.A."/>
            <person name="Caldana C."/>
            <person name="Canovas D."/>
            <person name="Cerqueira G.C."/>
            <person name="Chen F."/>
            <person name="Chen W."/>
            <person name="Choi C."/>
            <person name="Clum A."/>
            <person name="Dos Santos R.A."/>
            <person name="Damasio A.R."/>
            <person name="Diallinas G."/>
            <person name="Emri T."/>
            <person name="Fekete E."/>
            <person name="Flipphi M."/>
            <person name="Freyberg S."/>
            <person name="Gallo A."/>
            <person name="Gournas C."/>
            <person name="Habgood R."/>
            <person name="Hainaut M."/>
            <person name="Harispe M.L."/>
            <person name="Henrissat B."/>
            <person name="Hilden K.S."/>
            <person name="Hope R."/>
            <person name="Hossain A."/>
            <person name="Karabika E."/>
            <person name="Karaffa L."/>
            <person name="Karanyi Z."/>
            <person name="Krasevec N."/>
            <person name="Kuo A."/>
            <person name="Kusch H."/>
            <person name="LaButti K."/>
            <person name="Lagendijk E.L."/>
            <person name="Lapidus A."/>
            <person name="Levasseur A."/>
            <person name="Lindquist E."/>
            <person name="Lipzen A."/>
            <person name="Logrieco A.F."/>
            <person name="MacCabe A."/>
            <person name="Maekelae M.R."/>
            <person name="Malavazi I."/>
            <person name="Melin P."/>
            <person name="Meyer V."/>
            <person name="Mielnichuk N."/>
            <person name="Miskei M."/>
            <person name="Molnar A.P."/>
            <person name="Mule G."/>
            <person name="Ngan C.Y."/>
            <person name="Orejas M."/>
            <person name="Orosz E."/>
            <person name="Ouedraogo J.P."/>
            <person name="Overkamp K.M."/>
            <person name="Park H.-S."/>
            <person name="Perrone G."/>
            <person name="Piumi F."/>
            <person name="Punt P.J."/>
            <person name="Ram A.F."/>
            <person name="Ramon A."/>
            <person name="Rauscher S."/>
            <person name="Record E."/>
            <person name="Riano-Pachon D.M."/>
            <person name="Robert V."/>
            <person name="Roehrig J."/>
            <person name="Ruller R."/>
            <person name="Salamov A."/>
            <person name="Salih N.S."/>
            <person name="Samson R.A."/>
            <person name="Sandor E."/>
            <person name="Sanguinetti M."/>
            <person name="Schuetze T."/>
            <person name="Sepcic K."/>
            <person name="Shelest E."/>
            <person name="Sherlock G."/>
            <person name="Sophianopoulou V."/>
            <person name="Squina F.M."/>
            <person name="Sun H."/>
            <person name="Susca A."/>
            <person name="Todd R.B."/>
            <person name="Tsang A."/>
            <person name="Unkles S.E."/>
            <person name="van de Wiele N."/>
            <person name="van Rossen-Uffink D."/>
            <person name="Oliveira J.V."/>
            <person name="Vesth T.C."/>
            <person name="Visser J."/>
            <person name="Yu J.-H."/>
            <person name="Zhou M."/>
            <person name="Andersen M.R."/>
            <person name="Archer D.B."/>
            <person name="Baker S.E."/>
            <person name="Benoit I."/>
            <person name="Brakhage A.A."/>
            <person name="Braus G.H."/>
            <person name="Fischer R."/>
            <person name="Frisvad J.C."/>
            <person name="Goldman G.H."/>
            <person name="Houbraken J."/>
            <person name="Oakley B."/>
            <person name="Pocsi I."/>
            <person name="Scazzocchio C."/>
            <person name="Seiboth B."/>
            <person name="vanKuyk P.A."/>
            <person name="Wortman J."/>
            <person name="Dyer P.S."/>
            <person name="Grigoriev I.V."/>
        </authorList>
    </citation>
    <scope>NUCLEOTIDE SEQUENCE [LARGE SCALE GENOMIC DNA]</scope>
    <source>
        <strain evidence="8">DTO 134E9</strain>
    </source>
</reference>
<feature type="site" description="Contributes to redox potential value" evidence="4">
    <location>
        <position position="32"/>
    </location>
</feature>
<dbReference type="AlphaFoldDB" id="A0A1L9S459"/>